<comment type="function">
    <text evidence="10 12">Specifically methylates the N3 position of the uracil ring of uridine 1498 (m3U1498) in 16S rRNA. Acts on the fully assembled 30S ribosomal subunit.</text>
</comment>
<evidence type="ECO:0000256" key="2">
    <source>
        <dbReference type="ARBA" id="ARBA00005528"/>
    </source>
</evidence>
<comment type="catalytic activity">
    <reaction evidence="11 12">
        <text>uridine(1498) in 16S rRNA + S-adenosyl-L-methionine = N(3)-methyluridine(1498) in 16S rRNA + S-adenosyl-L-homocysteine + H(+)</text>
        <dbReference type="Rhea" id="RHEA:42920"/>
        <dbReference type="Rhea" id="RHEA-COMP:10283"/>
        <dbReference type="Rhea" id="RHEA-COMP:10284"/>
        <dbReference type="ChEBI" id="CHEBI:15378"/>
        <dbReference type="ChEBI" id="CHEBI:57856"/>
        <dbReference type="ChEBI" id="CHEBI:59789"/>
        <dbReference type="ChEBI" id="CHEBI:65315"/>
        <dbReference type="ChEBI" id="CHEBI:74502"/>
        <dbReference type="EC" id="2.1.1.193"/>
    </reaction>
</comment>
<dbReference type="InterPro" id="IPR029026">
    <property type="entry name" value="tRNA_m1G_MTases_N"/>
</dbReference>
<evidence type="ECO:0000256" key="1">
    <source>
        <dbReference type="ARBA" id="ARBA00004496"/>
    </source>
</evidence>
<dbReference type="PIRSF" id="PIRSF015601">
    <property type="entry name" value="MTase_slr0722"/>
    <property type="match status" value="1"/>
</dbReference>
<dbReference type="Pfam" id="PF20260">
    <property type="entry name" value="PUA_4"/>
    <property type="match status" value="1"/>
</dbReference>
<dbReference type="InterPro" id="IPR046887">
    <property type="entry name" value="RsmE_PUA-like"/>
</dbReference>
<evidence type="ECO:0000256" key="7">
    <source>
        <dbReference type="ARBA" id="ARBA00022603"/>
    </source>
</evidence>
<comment type="caution">
    <text evidence="15">The sequence shown here is derived from an EMBL/GenBank/DDBJ whole genome shotgun (WGS) entry which is preliminary data.</text>
</comment>
<accession>A0ABR9W164</accession>
<keyword evidence="7 12" id="KW-0489">Methyltransferase</keyword>
<sequence>MPTTPPAFLILDDALEHAGRGAALTLDGEEGRHAAKVARLGVGEQILLTDAAGRQVLAEVTAARKEALDLHLLAGPSAPARRTPRLTLVQALATGGRDEQAVESATELGVDRVVPWQAERSVAVWRGEKQRKGRAKWENTVRAAVKQCRRPGIPRVDEPVSTMQLVDEVRRCTEAGSLVLVLHEQESVGLMSLADELRRMGRRSAADAASASVGAAAQIIVLVGPEGGIADGELVQLREAGARSVLLGPEVLRSSTAGPAAIAVLSALIGRWG</sequence>
<dbReference type="SUPFAM" id="SSF75217">
    <property type="entry name" value="alpha/beta knot"/>
    <property type="match status" value="1"/>
</dbReference>
<dbReference type="InterPro" id="IPR006700">
    <property type="entry name" value="RsmE"/>
</dbReference>
<dbReference type="PANTHER" id="PTHR30027:SF3">
    <property type="entry name" value="16S RRNA (URACIL(1498)-N(3))-METHYLTRANSFERASE"/>
    <property type="match status" value="1"/>
</dbReference>
<evidence type="ECO:0000256" key="8">
    <source>
        <dbReference type="ARBA" id="ARBA00022679"/>
    </source>
</evidence>
<evidence type="ECO:0000256" key="6">
    <source>
        <dbReference type="ARBA" id="ARBA00022552"/>
    </source>
</evidence>
<evidence type="ECO:0000256" key="10">
    <source>
        <dbReference type="ARBA" id="ARBA00025699"/>
    </source>
</evidence>
<reference evidence="15 16" key="1">
    <citation type="submission" date="2020-10" db="EMBL/GenBank/DDBJ databases">
        <title>Draft genome and description of Brachybacterium epidermidis sp nov.</title>
        <authorList>
            <person name="Boxberger M."/>
            <person name="La Scola B."/>
        </authorList>
    </citation>
    <scope>NUCLEOTIDE SEQUENCE [LARGE SCALE GENOMIC DNA]</scope>
    <source>
        <strain evidence="15 16">Marseille-Q2903</strain>
    </source>
</reference>
<keyword evidence="9 12" id="KW-0949">S-adenosyl-L-methionine</keyword>
<dbReference type="PANTHER" id="PTHR30027">
    <property type="entry name" value="RIBOSOMAL RNA SMALL SUBUNIT METHYLTRANSFERASE E"/>
    <property type="match status" value="1"/>
</dbReference>
<keyword evidence="8 12" id="KW-0808">Transferase</keyword>
<dbReference type="Gene3D" id="3.40.1280.10">
    <property type="match status" value="1"/>
</dbReference>
<evidence type="ECO:0000256" key="5">
    <source>
        <dbReference type="ARBA" id="ARBA00022490"/>
    </source>
</evidence>
<evidence type="ECO:0000256" key="11">
    <source>
        <dbReference type="ARBA" id="ARBA00047944"/>
    </source>
</evidence>
<keyword evidence="6 12" id="KW-0698">rRNA processing</keyword>
<gene>
    <name evidence="15" type="ORF">IOE58_08250</name>
</gene>
<evidence type="ECO:0000256" key="3">
    <source>
        <dbReference type="ARBA" id="ARBA00012328"/>
    </source>
</evidence>
<name>A0ABR9W164_9MICO</name>
<dbReference type="RefSeq" id="WP_193865923.1">
    <property type="nucleotide sequence ID" value="NZ_JADEYR010000007.1"/>
</dbReference>
<dbReference type="InterPro" id="IPR029028">
    <property type="entry name" value="Alpha/beta_knot_MTases"/>
</dbReference>
<evidence type="ECO:0000256" key="9">
    <source>
        <dbReference type="ARBA" id="ARBA00022691"/>
    </source>
</evidence>
<dbReference type="InterPro" id="IPR015947">
    <property type="entry name" value="PUA-like_sf"/>
</dbReference>
<evidence type="ECO:0000256" key="4">
    <source>
        <dbReference type="ARBA" id="ARBA00013673"/>
    </source>
</evidence>
<dbReference type="EMBL" id="JADEYR010000007">
    <property type="protein sequence ID" value="MBE9404176.1"/>
    <property type="molecule type" value="Genomic_DNA"/>
</dbReference>
<dbReference type="InterPro" id="IPR046886">
    <property type="entry name" value="RsmE_MTase_dom"/>
</dbReference>
<evidence type="ECO:0000259" key="14">
    <source>
        <dbReference type="Pfam" id="PF20260"/>
    </source>
</evidence>
<feature type="domain" description="Ribosomal RNA small subunit methyltransferase E methyltransferase" evidence="13">
    <location>
        <begin position="84"/>
        <end position="265"/>
    </location>
</feature>
<comment type="subcellular location">
    <subcellularLocation>
        <location evidence="1 12">Cytoplasm</location>
    </subcellularLocation>
</comment>
<dbReference type="Gene3D" id="2.40.240.20">
    <property type="entry name" value="Hypothetical PUA domain-like, domain 1"/>
    <property type="match status" value="1"/>
</dbReference>
<evidence type="ECO:0000313" key="16">
    <source>
        <dbReference type="Proteomes" id="UP000644727"/>
    </source>
</evidence>
<comment type="similarity">
    <text evidence="2 12">Belongs to the RNA methyltransferase RsmE family.</text>
</comment>
<evidence type="ECO:0000259" key="13">
    <source>
        <dbReference type="Pfam" id="PF04452"/>
    </source>
</evidence>
<evidence type="ECO:0000313" key="15">
    <source>
        <dbReference type="EMBL" id="MBE9404176.1"/>
    </source>
</evidence>
<proteinExistence type="inferred from homology"/>
<keyword evidence="16" id="KW-1185">Reference proteome</keyword>
<dbReference type="Pfam" id="PF04452">
    <property type="entry name" value="Methyltrans_RNA"/>
    <property type="match status" value="1"/>
</dbReference>
<evidence type="ECO:0000256" key="12">
    <source>
        <dbReference type="PIRNR" id="PIRNR015601"/>
    </source>
</evidence>
<dbReference type="GO" id="GO:0032259">
    <property type="term" value="P:methylation"/>
    <property type="evidence" value="ECO:0007669"/>
    <property type="project" value="UniProtKB-KW"/>
</dbReference>
<dbReference type="NCBIfam" id="NF008693">
    <property type="entry name" value="PRK11713.2-3"/>
    <property type="match status" value="1"/>
</dbReference>
<keyword evidence="5 12" id="KW-0963">Cytoplasm</keyword>
<dbReference type="CDD" id="cd18084">
    <property type="entry name" value="RsmE-like"/>
    <property type="match status" value="1"/>
</dbReference>
<dbReference type="SUPFAM" id="SSF88697">
    <property type="entry name" value="PUA domain-like"/>
    <property type="match status" value="1"/>
</dbReference>
<dbReference type="GO" id="GO:0008168">
    <property type="term" value="F:methyltransferase activity"/>
    <property type="evidence" value="ECO:0007669"/>
    <property type="project" value="UniProtKB-KW"/>
</dbReference>
<organism evidence="15 16">
    <name type="scientific">Brachybacterium epidermidis</name>
    <dbReference type="NCBI Taxonomy" id="2781983"/>
    <lineage>
        <taxon>Bacteria</taxon>
        <taxon>Bacillati</taxon>
        <taxon>Actinomycetota</taxon>
        <taxon>Actinomycetes</taxon>
        <taxon>Micrococcales</taxon>
        <taxon>Dermabacteraceae</taxon>
        <taxon>Brachybacterium</taxon>
    </lineage>
</organism>
<feature type="domain" description="Ribosomal RNA small subunit methyltransferase E PUA-like" evidence="14">
    <location>
        <begin position="26"/>
        <end position="71"/>
    </location>
</feature>
<dbReference type="EC" id="2.1.1.193" evidence="3 12"/>
<protein>
    <recommendedName>
        <fullName evidence="4 12">Ribosomal RNA small subunit methyltransferase E</fullName>
        <ecNumber evidence="3 12">2.1.1.193</ecNumber>
    </recommendedName>
</protein>
<dbReference type="NCBIfam" id="TIGR00046">
    <property type="entry name" value="RsmE family RNA methyltransferase"/>
    <property type="match status" value="1"/>
</dbReference>
<dbReference type="Proteomes" id="UP000644727">
    <property type="component" value="Unassembled WGS sequence"/>
</dbReference>